<proteinExistence type="predicted"/>
<reference evidence="1 2" key="2">
    <citation type="journal article" date="2019" name="G3 (Bethesda)">
        <title>Hybrid Assembly of the Genome of the Entomopathogenic Nematode Steinernema carpocapsae Identifies the X-Chromosome.</title>
        <authorList>
            <person name="Serra L."/>
            <person name="Macchietto M."/>
            <person name="Macias-Munoz A."/>
            <person name="McGill C.J."/>
            <person name="Rodriguez I.M."/>
            <person name="Rodriguez B."/>
            <person name="Murad R."/>
            <person name="Mortazavi A."/>
        </authorList>
    </citation>
    <scope>NUCLEOTIDE SEQUENCE [LARGE SCALE GENOMIC DNA]</scope>
    <source>
        <strain evidence="1 2">ALL</strain>
    </source>
</reference>
<protein>
    <submittedName>
        <fullName evidence="1">Uncharacterized protein</fullName>
    </submittedName>
</protein>
<keyword evidence="2" id="KW-1185">Reference proteome</keyword>
<dbReference type="EMBL" id="AZBU02000001">
    <property type="protein sequence ID" value="TMS32142.1"/>
    <property type="molecule type" value="Genomic_DNA"/>
</dbReference>
<sequence length="85" mass="9645">MLQRPDDEEYSRDVLKILKNKLRYADHPSLLTEDPTLDSSPNHLIVLIPCHYQQSFTLTCQKHVASALLSHSPIFVSDSSFFSTG</sequence>
<name>A0A4U8UGN7_STECR</name>
<dbReference type="AlphaFoldDB" id="A0A4U8UGN7"/>
<gene>
    <name evidence="1" type="ORF">L596_000025</name>
</gene>
<comment type="caution">
    <text evidence="1">The sequence shown here is derived from an EMBL/GenBank/DDBJ whole genome shotgun (WGS) entry which is preliminary data.</text>
</comment>
<evidence type="ECO:0000313" key="1">
    <source>
        <dbReference type="EMBL" id="TMS32142.1"/>
    </source>
</evidence>
<evidence type="ECO:0000313" key="2">
    <source>
        <dbReference type="Proteomes" id="UP000298663"/>
    </source>
</evidence>
<dbReference type="Proteomes" id="UP000298663">
    <property type="component" value="Unassembled WGS sequence"/>
</dbReference>
<accession>A0A4U8UGN7</accession>
<organism evidence="1 2">
    <name type="scientific">Steinernema carpocapsae</name>
    <name type="common">Entomopathogenic nematode</name>
    <dbReference type="NCBI Taxonomy" id="34508"/>
    <lineage>
        <taxon>Eukaryota</taxon>
        <taxon>Metazoa</taxon>
        <taxon>Ecdysozoa</taxon>
        <taxon>Nematoda</taxon>
        <taxon>Chromadorea</taxon>
        <taxon>Rhabditida</taxon>
        <taxon>Tylenchina</taxon>
        <taxon>Panagrolaimomorpha</taxon>
        <taxon>Strongyloidoidea</taxon>
        <taxon>Steinernematidae</taxon>
        <taxon>Steinernema</taxon>
    </lineage>
</organism>
<reference evidence="1 2" key="1">
    <citation type="journal article" date="2015" name="Genome Biol.">
        <title>Comparative genomics of Steinernema reveals deeply conserved gene regulatory networks.</title>
        <authorList>
            <person name="Dillman A.R."/>
            <person name="Macchietto M."/>
            <person name="Porter C.F."/>
            <person name="Rogers A."/>
            <person name="Williams B."/>
            <person name="Antoshechkin I."/>
            <person name="Lee M.M."/>
            <person name="Goodwin Z."/>
            <person name="Lu X."/>
            <person name="Lewis E.E."/>
            <person name="Goodrich-Blair H."/>
            <person name="Stock S.P."/>
            <person name="Adams B.J."/>
            <person name="Sternberg P.W."/>
            <person name="Mortazavi A."/>
        </authorList>
    </citation>
    <scope>NUCLEOTIDE SEQUENCE [LARGE SCALE GENOMIC DNA]</scope>
    <source>
        <strain evidence="1 2">ALL</strain>
    </source>
</reference>